<organism evidence="1 2">
    <name type="scientific">Monoraphidium neglectum</name>
    <dbReference type="NCBI Taxonomy" id="145388"/>
    <lineage>
        <taxon>Eukaryota</taxon>
        <taxon>Viridiplantae</taxon>
        <taxon>Chlorophyta</taxon>
        <taxon>core chlorophytes</taxon>
        <taxon>Chlorophyceae</taxon>
        <taxon>CS clade</taxon>
        <taxon>Sphaeropleales</taxon>
        <taxon>Selenastraceae</taxon>
        <taxon>Monoraphidium</taxon>
    </lineage>
</organism>
<keyword evidence="2" id="KW-1185">Reference proteome</keyword>
<gene>
    <name evidence="1" type="ORF">MNEG_5346</name>
</gene>
<dbReference type="KEGG" id="mng:MNEG_5346"/>
<reference evidence="1 2" key="1">
    <citation type="journal article" date="2013" name="BMC Genomics">
        <title>Reconstruction of the lipid metabolism for the microalga Monoraphidium neglectum from its genome sequence reveals characteristics suitable for biofuel production.</title>
        <authorList>
            <person name="Bogen C."/>
            <person name="Al-Dilaimi A."/>
            <person name="Albersmeier A."/>
            <person name="Wichmann J."/>
            <person name="Grundmann M."/>
            <person name="Rupp O."/>
            <person name="Lauersen K.J."/>
            <person name="Blifernez-Klassen O."/>
            <person name="Kalinowski J."/>
            <person name="Goesmann A."/>
            <person name="Mussgnug J.H."/>
            <person name="Kruse O."/>
        </authorList>
    </citation>
    <scope>NUCLEOTIDE SEQUENCE [LARGE SCALE GENOMIC DNA]</scope>
    <source>
        <strain evidence="1 2">SAG 48.87</strain>
    </source>
</reference>
<accession>A0A0D2L6U2</accession>
<dbReference type="SUPFAM" id="SSF53756">
    <property type="entry name" value="UDP-Glycosyltransferase/glycogen phosphorylase"/>
    <property type="match status" value="1"/>
</dbReference>
<keyword evidence="1" id="KW-0328">Glycosyltransferase</keyword>
<sequence length="226" mass="24769">MMLGSAIGRRPALARGRCALARPAVPRSQLLRKPVAIRAVSEAVAKPGAIKVTAANDADDDLTVIYLSGPAAPGLQTKLKQVFHDLNVDVKRHDVNGGVDSGTLEDVFYVKGPKGKLTDGEIKSAITVLEGIVKTQAAAARSGVRPKFQTQTIAPDPAKREVLYAIMDKYKENDVMTIQQDIAAHVEYTLARTRQDFANNECYQAVSYSLRDRLIELWNDTQTYFK</sequence>
<name>A0A0D2L6U2_9CHLO</name>
<evidence type="ECO:0000313" key="2">
    <source>
        <dbReference type="Proteomes" id="UP000054498"/>
    </source>
</evidence>
<evidence type="ECO:0000313" key="1">
    <source>
        <dbReference type="EMBL" id="KIZ02609.1"/>
    </source>
</evidence>
<dbReference type="GO" id="GO:0004645">
    <property type="term" value="F:1,4-alpha-oligoglucan phosphorylase activity"/>
    <property type="evidence" value="ECO:0007669"/>
    <property type="project" value="UniProtKB-EC"/>
</dbReference>
<dbReference type="STRING" id="145388.A0A0D2L6U2"/>
<dbReference type="OrthoDB" id="9215500at2759"/>
<protein>
    <submittedName>
        <fullName evidence="1">Starch phosphorylase</fullName>
        <ecNumber evidence="1">2.4.1.1</ecNumber>
    </submittedName>
</protein>
<keyword evidence="1" id="KW-0808">Transferase</keyword>
<dbReference type="Proteomes" id="UP000054498">
    <property type="component" value="Unassembled WGS sequence"/>
</dbReference>
<dbReference type="AlphaFoldDB" id="A0A0D2L6U2"/>
<dbReference type="EMBL" id="KK101009">
    <property type="protein sequence ID" value="KIZ02609.1"/>
    <property type="molecule type" value="Genomic_DNA"/>
</dbReference>
<dbReference type="EC" id="2.4.1.1" evidence="1"/>
<dbReference type="RefSeq" id="XP_013901628.1">
    <property type="nucleotide sequence ID" value="XM_014046174.1"/>
</dbReference>
<dbReference type="GeneID" id="25738223"/>
<dbReference type="Gene3D" id="3.40.50.2000">
    <property type="entry name" value="Glycogen Phosphorylase B"/>
    <property type="match status" value="1"/>
</dbReference>
<proteinExistence type="predicted"/>